<reference evidence="1" key="2">
    <citation type="submission" date="2020-09" db="EMBL/GenBank/DDBJ databases">
        <authorList>
            <person name="Sun Q."/>
            <person name="Zhou Y."/>
        </authorList>
    </citation>
    <scope>NUCLEOTIDE SEQUENCE</scope>
    <source>
        <strain evidence="1">CGMCC 4.7110</strain>
    </source>
</reference>
<proteinExistence type="predicted"/>
<organism evidence="1 2">
    <name type="scientific">Streptomyces fuscichromogenes</name>
    <dbReference type="NCBI Taxonomy" id="1324013"/>
    <lineage>
        <taxon>Bacteria</taxon>
        <taxon>Bacillati</taxon>
        <taxon>Actinomycetota</taxon>
        <taxon>Actinomycetes</taxon>
        <taxon>Kitasatosporales</taxon>
        <taxon>Streptomycetaceae</taxon>
        <taxon>Streptomyces</taxon>
    </lineage>
</organism>
<protein>
    <submittedName>
        <fullName evidence="1">Uncharacterized protein</fullName>
    </submittedName>
</protein>
<comment type="caution">
    <text evidence="1">The sequence shown here is derived from an EMBL/GenBank/DDBJ whole genome shotgun (WGS) entry which is preliminary data.</text>
</comment>
<name>A0A918CUS5_9ACTN</name>
<evidence type="ECO:0000313" key="2">
    <source>
        <dbReference type="Proteomes" id="UP000653411"/>
    </source>
</evidence>
<dbReference type="AlphaFoldDB" id="A0A918CUS5"/>
<dbReference type="RefSeq" id="WP_189266589.1">
    <property type="nucleotide sequence ID" value="NZ_BMML01000018.1"/>
</dbReference>
<gene>
    <name evidence="1" type="ORF">GCM10011578_066600</name>
</gene>
<keyword evidence="2" id="KW-1185">Reference proteome</keyword>
<accession>A0A918CUS5</accession>
<dbReference type="Proteomes" id="UP000653411">
    <property type="component" value="Unassembled WGS sequence"/>
</dbReference>
<evidence type="ECO:0000313" key="1">
    <source>
        <dbReference type="EMBL" id="GGN29906.1"/>
    </source>
</evidence>
<reference evidence="1" key="1">
    <citation type="journal article" date="2014" name="Int. J. Syst. Evol. Microbiol.">
        <title>Complete genome sequence of Corynebacterium casei LMG S-19264T (=DSM 44701T), isolated from a smear-ripened cheese.</title>
        <authorList>
            <consortium name="US DOE Joint Genome Institute (JGI-PGF)"/>
            <person name="Walter F."/>
            <person name="Albersmeier A."/>
            <person name="Kalinowski J."/>
            <person name="Ruckert C."/>
        </authorList>
    </citation>
    <scope>NUCLEOTIDE SEQUENCE</scope>
    <source>
        <strain evidence="1">CGMCC 4.7110</strain>
    </source>
</reference>
<sequence>MEITDSCRTSFSPMGGTYSYGGGARYASPMAGGTLCPELAEFHAPQHEYLALANATDSIARLHTFSLTRGERDLGDEHRRIVEDVIGTVTRTTTVIHELVATYMSFLYFATRSPGSLSNARAELSQGYRELLRRGELPFGAVDDDRHHAGVVTGVMTCAIACMNLPYRVEHVRFDTLAECIAFIEADPPDRRFLRLLDRLRPVWEENSILIGAVGRPGDNAADVQAQVGACIRATLPDMPFFLHDEQPMLFRDMAAELQDDTRRHGCLFLDGMRVEQHTEDTMLDRAGARLMLPEPDAHEPLDLSLKQLLYARGSLDEFAAAAMWCRQHERHLFTHVFAPGHSTVGLTCFASGRTPHPAPFTVECSMRSLVRTLARLPQNSVVLKIDERWAEGAADELGKAGHPTFVLVHDTRPRNVYDHIVRAARQPVSVGGGIEFQSDEFVVFVAYSHHDKQTLLAPMTTLGTRILGAEPREHFFELLRTCYSGTRY</sequence>
<dbReference type="EMBL" id="BMML01000018">
    <property type="protein sequence ID" value="GGN29906.1"/>
    <property type="molecule type" value="Genomic_DNA"/>
</dbReference>